<dbReference type="PANTHER" id="PTHR38454">
    <property type="entry name" value="INTEGRAL MEMBRANE PROTEIN-RELATED"/>
    <property type="match status" value="1"/>
</dbReference>
<feature type="transmembrane region" description="Helical" evidence="1">
    <location>
        <begin position="831"/>
        <end position="849"/>
    </location>
</feature>
<sequence length="859" mass="96338">MGQLKMHKRRTSRWPVAILSGLLSMMIIGVVFGYYHITPFGNHNLLISDMGGQYLSFFTAYRHAILAHSFQAYSFSQSIGGNALPNIAYYLLSPFNLLILFFPAAHLPTALSLLIIVKIGAIGISMTWFLQTHFNIRRWSTAIFGTAFSCCGFVALNYFTVMWLDALIWLPLVIMGLDRLIATEHGGQFFGWFWLSIVTNYYLGYMTGLFVGYYFIYQLFETKPAGERIWQTIRTQSTLIWRFSLTTLLCGLSTMFLLIPTGLGMLTTAKTAVKPSSYLPVLQIGWKTLSQLGIGAANFTTRLAHAPTLFTSTLVLLLAGCFFVHPQLSRAHKWHSFGLLLALFLSMAIRTLDTIWHMFQTPAGFPYRNAFFFSFVLIMIAFEAWQAAPRQVAPVWKWGLPTGLMAALILGWWGQRGTHHPLATSTLLLSLAVVILTASCLFLTAKRWQVLGLTGITALELGLNSKLMIAHSPFGNQTKYVAAYRIEDRQMRSVSDPDGQLYRVESRNTLINQAYNASSHYRNYNDPLLFNFHDISYYSSTFANQTRLMLKSLGLFSKNARRVSSEGLNPVTDLLLAIKYDVQLNANGQATINSRSQNGLGFAVPNAFTQVKLRQNSALVNQERILQSLQPSATTYFGQAVRLNDHVCYDATAPTYPYRHTIKLRVTRTGYLYYNDTLGQSKFTTMRVNGHLVPTKFNANGDIVLRSLGYFEKGSLVTLTVKRTRASLGSHVHLASLDQAKFNSIKHRLRTSRFVPTYHAAGLHTIVSGTVTATHQQRWCYIAIPADQGWAATVNGTKVRTRTVIGGMLAVPIHAGHNHIRLIYHVPGLKLGALISLLSGLSFLSWTIWDRRRSRGLAH</sequence>
<feature type="transmembrane region" description="Helical" evidence="1">
    <location>
        <begin position="142"/>
        <end position="172"/>
    </location>
</feature>
<name>A0AAW8VZF2_LACPE</name>
<comment type="caution">
    <text evidence="2">The sequence shown here is derived from an EMBL/GenBank/DDBJ whole genome shotgun (WGS) entry which is preliminary data.</text>
</comment>
<feature type="transmembrane region" description="Helical" evidence="1">
    <location>
        <begin position="87"/>
        <end position="105"/>
    </location>
</feature>
<dbReference type="Proteomes" id="UP001267003">
    <property type="component" value="Unassembled WGS sequence"/>
</dbReference>
<proteinExistence type="predicted"/>
<evidence type="ECO:0000313" key="3">
    <source>
        <dbReference type="Proteomes" id="UP001267003"/>
    </source>
</evidence>
<feature type="transmembrane region" description="Helical" evidence="1">
    <location>
        <begin position="12"/>
        <end position="35"/>
    </location>
</feature>
<dbReference type="KEGG" id="lpg:BB562_10240"/>
<accession>A0AAW8VZF2</accession>
<keyword evidence="1" id="KW-0472">Membrane</keyword>
<feature type="transmembrane region" description="Helical" evidence="1">
    <location>
        <begin position="395"/>
        <end position="414"/>
    </location>
</feature>
<feature type="transmembrane region" description="Helical" evidence="1">
    <location>
        <begin position="426"/>
        <end position="445"/>
    </location>
</feature>
<feature type="transmembrane region" description="Helical" evidence="1">
    <location>
        <begin position="306"/>
        <end position="325"/>
    </location>
</feature>
<evidence type="ECO:0000313" key="2">
    <source>
        <dbReference type="EMBL" id="MDT6991176.1"/>
    </source>
</evidence>
<feature type="transmembrane region" description="Helical" evidence="1">
    <location>
        <begin position="55"/>
        <end position="75"/>
    </location>
</feature>
<keyword evidence="1" id="KW-0812">Transmembrane</keyword>
<evidence type="ECO:0000256" key="1">
    <source>
        <dbReference type="SAM" id="Phobius"/>
    </source>
</evidence>
<gene>
    <name evidence="2" type="ORF">RI536_14025</name>
</gene>
<protein>
    <submittedName>
        <fullName evidence="2">YfhO family protein</fullName>
    </submittedName>
</protein>
<feature type="transmembrane region" description="Helical" evidence="1">
    <location>
        <begin position="111"/>
        <end position="130"/>
    </location>
</feature>
<keyword evidence="1" id="KW-1133">Transmembrane helix</keyword>
<reference evidence="2" key="1">
    <citation type="submission" date="2023-08" db="EMBL/GenBank/DDBJ databases">
        <authorList>
            <person name="Page C.A."/>
            <person name="Perez-Diaz I.M."/>
        </authorList>
    </citation>
    <scope>NUCLEOTIDE SEQUENCE</scope>
    <source>
        <strain evidence="2">7.8.46</strain>
    </source>
</reference>
<feature type="transmembrane region" description="Helical" evidence="1">
    <location>
        <begin position="192"/>
        <end position="217"/>
    </location>
</feature>
<feature type="transmembrane region" description="Helical" evidence="1">
    <location>
        <begin position="337"/>
        <end position="359"/>
    </location>
</feature>
<dbReference type="EMBL" id="JAVLAQ010000002">
    <property type="protein sequence ID" value="MDT6991176.1"/>
    <property type="molecule type" value="Genomic_DNA"/>
</dbReference>
<dbReference type="Pfam" id="PF09586">
    <property type="entry name" value="YfhO"/>
    <property type="match status" value="1"/>
</dbReference>
<dbReference type="PANTHER" id="PTHR38454:SF1">
    <property type="entry name" value="INTEGRAL MEMBRANE PROTEIN"/>
    <property type="match status" value="1"/>
</dbReference>
<organism evidence="2 3">
    <name type="scientific">Lactiplantibacillus pentosus</name>
    <name type="common">Lactobacillus pentosus</name>
    <dbReference type="NCBI Taxonomy" id="1589"/>
    <lineage>
        <taxon>Bacteria</taxon>
        <taxon>Bacillati</taxon>
        <taxon>Bacillota</taxon>
        <taxon>Bacilli</taxon>
        <taxon>Lactobacillales</taxon>
        <taxon>Lactobacillaceae</taxon>
        <taxon>Lactiplantibacillus</taxon>
    </lineage>
</organism>
<dbReference type="InterPro" id="IPR018580">
    <property type="entry name" value="Uncharacterised_YfhO"/>
</dbReference>
<dbReference type="AlphaFoldDB" id="A0AAW8VZF2"/>
<feature type="transmembrane region" description="Helical" evidence="1">
    <location>
        <begin position="238"/>
        <end position="259"/>
    </location>
</feature>
<feature type="transmembrane region" description="Helical" evidence="1">
    <location>
        <begin position="371"/>
        <end position="388"/>
    </location>
</feature>
<dbReference type="RefSeq" id="WP_101873699.1">
    <property type="nucleotide sequence ID" value="NZ_CP016491.1"/>
</dbReference>